<dbReference type="GO" id="GO:0005737">
    <property type="term" value="C:cytoplasm"/>
    <property type="evidence" value="ECO:0007669"/>
    <property type="project" value="TreeGrafter"/>
</dbReference>
<dbReference type="InterPro" id="IPR000719">
    <property type="entry name" value="Prot_kinase_dom"/>
</dbReference>
<dbReference type="EC" id="2.7.11.1" evidence="1"/>
<keyword evidence="3" id="KW-0808">Transferase</keyword>
<evidence type="ECO:0000259" key="11">
    <source>
        <dbReference type="PROSITE" id="PS50011"/>
    </source>
</evidence>
<keyword evidence="13" id="KW-1185">Reference proteome</keyword>
<evidence type="ECO:0000256" key="8">
    <source>
        <dbReference type="ARBA" id="ARBA00048679"/>
    </source>
</evidence>
<keyword evidence="4 9" id="KW-0547">Nucleotide-binding</keyword>
<dbReference type="PROSITE" id="PS50011">
    <property type="entry name" value="PROTEIN_KINASE_DOM"/>
    <property type="match status" value="1"/>
</dbReference>
<evidence type="ECO:0000256" key="4">
    <source>
        <dbReference type="ARBA" id="ARBA00022741"/>
    </source>
</evidence>
<dbReference type="STRING" id="37546.A0A1B0G2Y9"/>
<dbReference type="PANTHER" id="PTHR47634">
    <property type="entry name" value="PROTEIN KINASE DOMAIN-CONTAINING PROTEIN-RELATED"/>
    <property type="match status" value="1"/>
</dbReference>
<dbReference type="SMART" id="SM00220">
    <property type="entry name" value="S_TKc"/>
    <property type="match status" value="1"/>
</dbReference>
<feature type="compositionally biased region" description="Polar residues" evidence="10">
    <location>
        <begin position="418"/>
        <end position="428"/>
    </location>
</feature>
<evidence type="ECO:0000256" key="7">
    <source>
        <dbReference type="ARBA" id="ARBA00047899"/>
    </source>
</evidence>
<evidence type="ECO:0000256" key="2">
    <source>
        <dbReference type="ARBA" id="ARBA00022527"/>
    </source>
</evidence>
<dbReference type="AlphaFoldDB" id="A0A1B0G2Y9"/>
<feature type="compositionally biased region" description="Low complexity" evidence="10">
    <location>
        <begin position="408"/>
        <end position="417"/>
    </location>
</feature>
<feature type="region of interest" description="Disordered" evidence="10">
    <location>
        <begin position="365"/>
        <end position="393"/>
    </location>
</feature>
<reference evidence="12" key="1">
    <citation type="submission" date="2020-05" db="UniProtKB">
        <authorList>
            <consortium name="EnsemblMetazoa"/>
        </authorList>
    </citation>
    <scope>IDENTIFICATION</scope>
    <source>
        <strain evidence="12">Yale</strain>
    </source>
</reference>
<keyword evidence="2" id="KW-0723">Serine/threonine-protein kinase</keyword>
<dbReference type="EnsemblMetazoa" id="GMOY007689-RA">
    <property type="protein sequence ID" value="GMOY007689-PA"/>
    <property type="gene ID" value="GMOY007689"/>
</dbReference>
<dbReference type="GO" id="GO:0000245">
    <property type="term" value="P:spliceosomal complex assembly"/>
    <property type="evidence" value="ECO:0007669"/>
    <property type="project" value="TreeGrafter"/>
</dbReference>
<sequence>MCLNYFRSEKPESATNGAFPDALDTGLSGSEDEQESINEYRRGGYHPVVIGDVFQNRFRVVRKVGWGNFSTVWLCRDLREEEYVVLKVVKSAPHYTEIAGDEIRLLETIRDSDPTDEKRERIVRLLNQFTERGVNGVHTCLVFEALGCSLYKLIVKNKYQGLAIDQVRNIIKQVLEGLDYLHRKCGIIHTDIKPENILLVIDNAIEMNQQIDNEVTNLRLKGSSLPDSYISSVEKQKVSLATWPMQKSIENNSTSSDSFMVSRKPRSDGWETASSFPSFPSFLSEESVESGWESDVSGNVSKSPCGRIWCNLDEKSFADKSVEEAKKGRQSQGLLVPTDATDAVDNKLNEDDNVNDVKTVVFTNSDKIQSSNPDKSNKDINKPITNDQRGYQRPKKFIKKPQLSFRHSGSNTNTTNSISPNKQTINSATTPRFSYTDAMQSLINNMGLKVKIADLGNACFESHHFTEAIQTRQYRSIEVILGNSYSYSADIWSTACMAFEIATGDYLFDPHASKSCSKDEHHLALMIQMLGRVPQDLIYRGKHGLNYFSSYGCLRCKMKLKSRSMTDLLIAKYSWQPDAAKKFSEFLLPMLEYDPNARATAAECLKHPWMEQERFVPII</sequence>
<proteinExistence type="predicted"/>
<dbReference type="EMBL" id="CCAG010003318">
    <property type="status" value="NOT_ANNOTATED_CDS"/>
    <property type="molecule type" value="Genomic_DNA"/>
</dbReference>
<feature type="region of interest" description="Disordered" evidence="10">
    <location>
        <begin position="405"/>
        <end position="428"/>
    </location>
</feature>
<evidence type="ECO:0000256" key="5">
    <source>
        <dbReference type="ARBA" id="ARBA00022777"/>
    </source>
</evidence>
<organism evidence="12 13">
    <name type="scientific">Glossina morsitans morsitans</name>
    <name type="common">Savannah tsetse fly</name>
    <dbReference type="NCBI Taxonomy" id="37546"/>
    <lineage>
        <taxon>Eukaryota</taxon>
        <taxon>Metazoa</taxon>
        <taxon>Ecdysozoa</taxon>
        <taxon>Arthropoda</taxon>
        <taxon>Hexapoda</taxon>
        <taxon>Insecta</taxon>
        <taxon>Pterygota</taxon>
        <taxon>Neoptera</taxon>
        <taxon>Endopterygota</taxon>
        <taxon>Diptera</taxon>
        <taxon>Brachycera</taxon>
        <taxon>Muscomorpha</taxon>
        <taxon>Hippoboscoidea</taxon>
        <taxon>Glossinidae</taxon>
        <taxon>Glossina</taxon>
    </lineage>
</organism>
<evidence type="ECO:0000256" key="6">
    <source>
        <dbReference type="ARBA" id="ARBA00022840"/>
    </source>
</evidence>
<evidence type="ECO:0000256" key="3">
    <source>
        <dbReference type="ARBA" id="ARBA00022679"/>
    </source>
</evidence>
<name>A0A1B0G2Y9_GLOMM</name>
<feature type="region of interest" description="Disordered" evidence="10">
    <location>
        <begin position="1"/>
        <end position="34"/>
    </location>
</feature>
<dbReference type="Gene3D" id="3.30.200.20">
    <property type="entry name" value="Phosphorylase Kinase, domain 1"/>
    <property type="match status" value="1"/>
</dbReference>
<dbReference type="FunFam" id="3.30.200.20:FF:000322">
    <property type="entry name" value="Uncharacterized protein, isoform D"/>
    <property type="match status" value="1"/>
</dbReference>
<feature type="compositionally biased region" description="Polar residues" evidence="10">
    <location>
        <begin position="365"/>
        <end position="374"/>
    </location>
</feature>
<keyword evidence="6 9" id="KW-0067">ATP-binding</keyword>
<comment type="catalytic activity">
    <reaction evidence="8">
        <text>L-seryl-[protein] + ATP = O-phospho-L-seryl-[protein] + ADP + H(+)</text>
        <dbReference type="Rhea" id="RHEA:17989"/>
        <dbReference type="Rhea" id="RHEA-COMP:9863"/>
        <dbReference type="Rhea" id="RHEA-COMP:11604"/>
        <dbReference type="ChEBI" id="CHEBI:15378"/>
        <dbReference type="ChEBI" id="CHEBI:29999"/>
        <dbReference type="ChEBI" id="CHEBI:30616"/>
        <dbReference type="ChEBI" id="CHEBI:83421"/>
        <dbReference type="ChEBI" id="CHEBI:456216"/>
        <dbReference type="EC" id="2.7.11.1"/>
    </reaction>
</comment>
<dbReference type="GO" id="GO:0050684">
    <property type="term" value="P:regulation of mRNA processing"/>
    <property type="evidence" value="ECO:0007669"/>
    <property type="project" value="TreeGrafter"/>
</dbReference>
<dbReference type="Pfam" id="PF00069">
    <property type="entry name" value="Pkinase"/>
    <property type="match status" value="2"/>
</dbReference>
<dbReference type="InterPro" id="IPR017441">
    <property type="entry name" value="Protein_kinase_ATP_BS"/>
</dbReference>
<evidence type="ECO:0000256" key="9">
    <source>
        <dbReference type="PROSITE-ProRule" id="PRU10141"/>
    </source>
</evidence>
<dbReference type="Proteomes" id="UP000092444">
    <property type="component" value="Unassembled WGS sequence"/>
</dbReference>
<dbReference type="InterPro" id="IPR008271">
    <property type="entry name" value="Ser/Thr_kinase_AS"/>
</dbReference>
<dbReference type="PhylomeDB" id="A0A1B0G2Y9"/>
<dbReference type="InterPro" id="IPR051334">
    <property type="entry name" value="SRPK"/>
</dbReference>
<feature type="binding site" evidence="9">
    <location>
        <position position="87"/>
    </location>
    <ligand>
        <name>ATP</name>
        <dbReference type="ChEBI" id="CHEBI:30616"/>
    </ligand>
</feature>
<dbReference type="SUPFAM" id="SSF56112">
    <property type="entry name" value="Protein kinase-like (PK-like)"/>
    <property type="match status" value="1"/>
</dbReference>
<evidence type="ECO:0000256" key="10">
    <source>
        <dbReference type="SAM" id="MobiDB-lite"/>
    </source>
</evidence>
<evidence type="ECO:0000313" key="13">
    <source>
        <dbReference type="Proteomes" id="UP000092444"/>
    </source>
</evidence>
<accession>A0A1B0G2Y9</accession>
<keyword evidence="5" id="KW-0418">Kinase</keyword>
<dbReference type="FunFam" id="1.10.510.10:FF:000275">
    <property type="entry name" value="SRSF protein kinase 2 isoform X3"/>
    <property type="match status" value="1"/>
</dbReference>
<dbReference type="PANTHER" id="PTHR47634:SF9">
    <property type="entry name" value="PROTEIN KINASE DOMAIN-CONTAINING PROTEIN-RELATED"/>
    <property type="match status" value="1"/>
</dbReference>
<dbReference type="GO" id="GO:0005524">
    <property type="term" value="F:ATP binding"/>
    <property type="evidence" value="ECO:0007669"/>
    <property type="project" value="UniProtKB-UniRule"/>
</dbReference>
<dbReference type="Gene3D" id="1.10.510.10">
    <property type="entry name" value="Transferase(Phosphotransferase) domain 1"/>
    <property type="match status" value="2"/>
</dbReference>
<dbReference type="PROSITE" id="PS00107">
    <property type="entry name" value="PROTEIN_KINASE_ATP"/>
    <property type="match status" value="1"/>
</dbReference>
<dbReference type="GO" id="GO:0005634">
    <property type="term" value="C:nucleus"/>
    <property type="evidence" value="ECO:0007669"/>
    <property type="project" value="TreeGrafter"/>
</dbReference>
<dbReference type="GO" id="GO:0004674">
    <property type="term" value="F:protein serine/threonine kinase activity"/>
    <property type="evidence" value="ECO:0007669"/>
    <property type="project" value="UniProtKB-KW"/>
</dbReference>
<dbReference type="InterPro" id="IPR011009">
    <property type="entry name" value="Kinase-like_dom_sf"/>
</dbReference>
<evidence type="ECO:0000313" key="12">
    <source>
        <dbReference type="EnsemblMetazoa" id="GMOY007689-PA"/>
    </source>
</evidence>
<evidence type="ECO:0000256" key="1">
    <source>
        <dbReference type="ARBA" id="ARBA00012513"/>
    </source>
</evidence>
<feature type="domain" description="Protein kinase" evidence="11">
    <location>
        <begin position="58"/>
        <end position="610"/>
    </location>
</feature>
<dbReference type="PROSITE" id="PS00108">
    <property type="entry name" value="PROTEIN_KINASE_ST"/>
    <property type="match status" value="1"/>
</dbReference>
<comment type="catalytic activity">
    <reaction evidence="7">
        <text>L-threonyl-[protein] + ATP = O-phospho-L-threonyl-[protein] + ADP + H(+)</text>
        <dbReference type="Rhea" id="RHEA:46608"/>
        <dbReference type="Rhea" id="RHEA-COMP:11060"/>
        <dbReference type="Rhea" id="RHEA-COMP:11605"/>
        <dbReference type="ChEBI" id="CHEBI:15378"/>
        <dbReference type="ChEBI" id="CHEBI:30013"/>
        <dbReference type="ChEBI" id="CHEBI:30616"/>
        <dbReference type="ChEBI" id="CHEBI:61977"/>
        <dbReference type="ChEBI" id="CHEBI:456216"/>
        <dbReference type="EC" id="2.7.11.1"/>
    </reaction>
</comment>
<protein>
    <recommendedName>
        <fullName evidence="1">non-specific serine/threonine protein kinase</fullName>
        <ecNumber evidence="1">2.7.11.1</ecNumber>
    </recommendedName>
</protein>